<comment type="similarity">
    <text evidence="2">Belongs to the SusD family.</text>
</comment>
<evidence type="ECO:0000256" key="4">
    <source>
        <dbReference type="ARBA" id="ARBA00023136"/>
    </source>
</evidence>
<dbReference type="Pfam" id="PF07980">
    <property type="entry name" value="SusD_RagB"/>
    <property type="match status" value="1"/>
</dbReference>
<dbReference type="EMBL" id="FXTH01000003">
    <property type="protein sequence ID" value="SMO48652.1"/>
    <property type="molecule type" value="Genomic_DNA"/>
</dbReference>
<dbReference type="Proteomes" id="UP000317593">
    <property type="component" value="Unassembled WGS sequence"/>
</dbReference>
<name>A0A521BNG1_9BACT</name>
<evidence type="ECO:0000256" key="1">
    <source>
        <dbReference type="ARBA" id="ARBA00004442"/>
    </source>
</evidence>
<accession>A0A521BNG1</accession>
<protein>
    <submittedName>
        <fullName evidence="7">SusD family protein</fullName>
    </submittedName>
</protein>
<comment type="subcellular location">
    <subcellularLocation>
        <location evidence="1">Cell outer membrane</location>
    </subcellularLocation>
</comment>
<evidence type="ECO:0000313" key="7">
    <source>
        <dbReference type="EMBL" id="SMO48652.1"/>
    </source>
</evidence>
<evidence type="ECO:0000256" key="5">
    <source>
        <dbReference type="ARBA" id="ARBA00023237"/>
    </source>
</evidence>
<keyword evidence="4" id="KW-0472">Membrane</keyword>
<keyword evidence="8" id="KW-1185">Reference proteome</keyword>
<dbReference type="SUPFAM" id="SSF48452">
    <property type="entry name" value="TPR-like"/>
    <property type="match status" value="1"/>
</dbReference>
<evidence type="ECO:0000313" key="8">
    <source>
        <dbReference type="Proteomes" id="UP000317593"/>
    </source>
</evidence>
<evidence type="ECO:0000259" key="6">
    <source>
        <dbReference type="Pfam" id="PF07980"/>
    </source>
</evidence>
<dbReference type="Gene3D" id="1.25.40.900">
    <property type="match status" value="1"/>
</dbReference>
<organism evidence="7 8">
    <name type="scientific">Fodinibius sediminis</name>
    <dbReference type="NCBI Taxonomy" id="1214077"/>
    <lineage>
        <taxon>Bacteria</taxon>
        <taxon>Pseudomonadati</taxon>
        <taxon>Balneolota</taxon>
        <taxon>Balneolia</taxon>
        <taxon>Balneolales</taxon>
        <taxon>Balneolaceae</taxon>
        <taxon>Fodinibius</taxon>
    </lineage>
</organism>
<dbReference type="GO" id="GO:0009279">
    <property type="term" value="C:cell outer membrane"/>
    <property type="evidence" value="ECO:0007669"/>
    <property type="project" value="UniProtKB-SubCell"/>
</dbReference>
<dbReference type="AlphaFoldDB" id="A0A521BNG1"/>
<feature type="domain" description="RagB/SusD" evidence="6">
    <location>
        <begin position="1"/>
        <end position="35"/>
    </location>
</feature>
<keyword evidence="3" id="KW-0732">Signal</keyword>
<dbReference type="InterPro" id="IPR012944">
    <property type="entry name" value="SusD_RagB_dom"/>
</dbReference>
<keyword evidence="5" id="KW-0998">Cell outer membrane</keyword>
<gene>
    <name evidence="7" type="ORF">SAMN06265218_103244</name>
</gene>
<evidence type="ECO:0000256" key="3">
    <source>
        <dbReference type="ARBA" id="ARBA00022729"/>
    </source>
</evidence>
<evidence type="ECO:0000256" key="2">
    <source>
        <dbReference type="ARBA" id="ARBA00006275"/>
    </source>
</evidence>
<sequence length="63" mass="6954">MMAEVINEIEGPTTEAYGYINEVRLRAGLDPLTAGFQKLISGRPSTMSSALNWRLRIIDGIIC</sequence>
<proteinExistence type="inferred from homology"/>
<reference evidence="7 8" key="1">
    <citation type="submission" date="2017-05" db="EMBL/GenBank/DDBJ databases">
        <authorList>
            <person name="Varghese N."/>
            <person name="Submissions S."/>
        </authorList>
    </citation>
    <scope>NUCLEOTIDE SEQUENCE [LARGE SCALE GENOMIC DNA]</scope>
    <source>
        <strain evidence="7 8">DSM 21194</strain>
    </source>
</reference>
<dbReference type="InterPro" id="IPR011990">
    <property type="entry name" value="TPR-like_helical_dom_sf"/>
</dbReference>